<dbReference type="Proteomes" id="UP000299102">
    <property type="component" value="Unassembled WGS sequence"/>
</dbReference>
<comment type="caution">
    <text evidence="1">The sequence shown here is derived from an EMBL/GenBank/DDBJ whole genome shotgun (WGS) entry which is preliminary data.</text>
</comment>
<keyword evidence="2" id="KW-1185">Reference proteome</keyword>
<evidence type="ECO:0000313" key="1">
    <source>
        <dbReference type="EMBL" id="GBP47774.1"/>
    </source>
</evidence>
<organism evidence="1 2">
    <name type="scientific">Eumeta variegata</name>
    <name type="common">Bagworm moth</name>
    <name type="synonym">Eumeta japonica</name>
    <dbReference type="NCBI Taxonomy" id="151549"/>
    <lineage>
        <taxon>Eukaryota</taxon>
        <taxon>Metazoa</taxon>
        <taxon>Ecdysozoa</taxon>
        <taxon>Arthropoda</taxon>
        <taxon>Hexapoda</taxon>
        <taxon>Insecta</taxon>
        <taxon>Pterygota</taxon>
        <taxon>Neoptera</taxon>
        <taxon>Endopterygota</taxon>
        <taxon>Lepidoptera</taxon>
        <taxon>Glossata</taxon>
        <taxon>Ditrysia</taxon>
        <taxon>Tineoidea</taxon>
        <taxon>Psychidae</taxon>
        <taxon>Oiketicinae</taxon>
        <taxon>Eumeta</taxon>
    </lineage>
</organism>
<evidence type="ECO:0000313" key="2">
    <source>
        <dbReference type="Proteomes" id="UP000299102"/>
    </source>
</evidence>
<proteinExistence type="predicted"/>
<name>A0A4C1WC90_EUMVA</name>
<reference evidence="1 2" key="1">
    <citation type="journal article" date="2019" name="Commun. Biol.">
        <title>The bagworm genome reveals a unique fibroin gene that provides high tensile strength.</title>
        <authorList>
            <person name="Kono N."/>
            <person name="Nakamura H."/>
            <person name="Ohtoshi R."/>
            <person name="Tomita M."/>
            <person name="Numata K."/>
            <person name="Arakawa K."/>
        </authorList>
    </citation>
    <scope>NUCLEOTIDE SEQUENCE [LARGE SCALE GENOMIC DNA]</scope>
</reference>
<accession>A0A4C1WC90</accession>
<dbReference type="EMBL" id="BGZK01000509">
    <property type="protein sequence ID" value="GBP47774.1"/>
    <property type="molecule type" value="Genomic_DNA"/>
</dbReference>
<sequence>MFSFSLTSLRFDLAANTAADLQLLRQGFDNKILASFEILNDNKYLFHIEGFYRKSSKSELVLGIGNNHKCVRRAPAAAGGGAAGAAGAVGGGGKGLNFSITAVSCYPAAARVKLILSTSQRFIPRAPPGGAELAFFAAFPGRSSDRLPAP</sequence>
<gene>
    <name evidence="1" type="ORF">EVAR_24025_1</name>
</gene>
<protein>
    <submittedName>
        <fullName evidence="1">Uncharacterized protein</fullName>
    </submittedName>
</protein>
<dbReference type="AlphaFoldDB" id="A0A4C1WC90"/>